<reference evidence="1 2" key="1">
    <citation type="journal article" date="2020" name="Front. Plant Sci.">
        <title>Isolation of Rhizosphere Bacteria That Improve Quality and Water Stress Tolerance in Greenhouse Ornamentals.</title>
        <authorList>
            <person name="Nordstedt N.P."/>
            <person name="Jones M.L."/>
        </authorList>
    </citation>
    <scope>NUCLEOTIDE SEQUENCE [LARGE SCALE GENOMIC DNA]</scope>
    <source>
        <strain evidence="1 2">C6C2</strain>
    </source>
</reference>
<dbReference type="Proteomes" id="UP000536746">
    <property type="component" value="Unassembled WGS sequence"/>
</dbReference>
<evidence type="ECO:0000313" key="2">
    <source>
        <dbReference type="Proteomes" id="UP000536746"/>
    </source>
</evidence>
<keyword evidence="2" id="KW-1185">Reference proteome</keyword>
<dbReference type="RefSeq" id="WP_175354585.1">
    <property type="nucleotide sequence ID" value="NZ_CP018845.1"/>
</dbReference>
<name>A0ABX2M118_9BURK</name>
<comment type="caution">
    <text evidence="1">The sequence shown here is derived from an EMBL/GenBank/DDBJ whole genome shotgun (WGS) entry which is preliminary data.</text>
</comment>
<protein>
    <submittedName>
        <fullName evidence="1">Uncharacterized protein</fullName>
    </submittedName>
</protein>
<proteinExistence type="predicted"/>
<evidence type="ECO:0000313" key="1">
    <source>
        <dbReference type="EMBL" id="NUU01316.1"/>
    </source>
</evidence>
<accession>A0ABX2M118</accession>
<dbReference type="EMBL" id="JABFMT010000005">
    <property type="protein sequence ID" value="NUU01316.1"/>
    <property type="molecule type" value="Genomic_DNA"/>
</dbReference>
<sequence>MRNQGLKDEQIFSFFEFHVHESLADFYKDSTLPSDQALMLTKMTKKKRRSEAGDALFMVIHGAAVRGHVVGGCNGSQQGDRC</sequence>
<organism evidence="1 2">
    <name type="scientific">Herbaspirillum robiniae</name>
    <dbReference type="NCBI Taxonomy" id="2014887"/>
    <lineage>
        <taxon>Bacteria</taxon>
        <taxon>Pseudomonadati</taxon>
        <taxon>Pseudomonadota</taxon>
        <taxon>Betaproteobacteria</taxon>
        <taxon>Burkholderiales</taxon>
        <taxon>Oxalobacteraceae</taxon>
        <taxon>Herbaspirillum</taxon>
    </lineage>
</organism>
<gene>
    <name evidence="1" type="ORF">HNO84_06885</name>
</gene>